<accession>A0A645FXK7</accession>
<dbReference type="AlphaFoldDB" id="A0A645FXK7"/>
<comment type="caution">
    <text evidence="2">The sequence shown here is derived from an EMBL/GenBank/DDBJ whole genome shotgun (WGS) entry which is preliminary data.</text>
</comment>
<sequence length="131" mass="15042">MNAAADAADVDHLPEICRKIDQAVELQYGLAPYAQIRACKAELSRRKELSRADAADLHARFANPGTQLGRRDLVRAHQRQLDAVIAEFACRNHGSPESSPDDKRGRKRIRTRNRYRNSHVSFLFRRYSRRT</sequence>
<protein>
    <submittedName>
        <fullName evidence="2">Uncharacterized protein</fullName>
    </submittedName>
</protein>
<evidence type="ECO:0000256" key="1">
    <source>
        <dbReference type="SAM" id="MobiDB-lite"/>
    </source>
</evidence>
<name>A0A645FXK7_9ZZZZ</name>
<dbReference type="EMBL" id="VSSQ01065694">
    <property type="protein sequence ID" value="MPN18380.1"/>
    <property type="molecule type" value="Genomic_DNA"/>
</dbReference>
<evidence type="ECO:0000313" key="2">
    <source>
        <dbReference type="EMBL" id="MPN18380.1"/>
    </source>
</evidence>
<feature type="region of interest" description="Disordered" evidence="1">
    <location>
        <begin position="92"/>
        <end position="112"/>
    </location>
</feature>
<proteinExistence type="predicted"/>
<reference evidence="2" key="1">
    <citation type="submission" date="2019-08" db="EMBL/GenBank/DDBJ databases">
        <authorList>
            <person name="Kucharzyk K."/>
            <person name="Murdoch R.W."/>
            <person name="Higgins S."/>
            <person name="Loffler F."/>
        </authorList>
    </citation>
    <scope>NUCLEOTIDE SEQUENCE</scope>
</reference>
<organism evidence="2">
    <name type="scientific">bioreactor metagenome</name>
    <dbReference type="NCBI Taxonomy" id="1076179"/>
    <lineage>
        <taxon>unclassified sequences</taxon>
        <taxon>metagenomes</taxon>
        <taxon>ecological metagenomes</taxon>
    </lineage>
</organism>
<gene>
    <name evidence="2" type="ORF">SDC9_165740</name>
</gene>